<name>A0A6M3J033_9ZZZZ</name>
<proteinExistence type="predicted"/>
<organism evidence="1">
    <name type="scientific">viral metagenome</name>
    <dbReference type="NCBI Taxonomy" id="1070528"/>
    <lineage>
        <taxon>unclassified sequences</taxon>
        <taxon>metagenomes</taxon>
        <taxon>organismal metagenomes</taxon>
    </lineage>
</organism>
<dbReference type="EMBL" id="MT141486">
    <property type="protein sequence ID" value="QJA62968.1"/>
    <property type="molecule type" value="Genomic_DNA"/>
</dbReference>
<accession>A0A6M3J033</accession>
<reference evidence="1" key="1">
    <citation type="submission" date="2020-03" db="EMBL/GenBank/DDBJ databases">
        <title>The deep terrestrial virosphere.</title>
        <authorList>
            <person name="Holmfeldt K."/>
            <person name="Nilsson E."/>
            <person name="Simone D."/>
            <person name="Lopez-Fernandez M."/>
            <person name="Wu X."/>
            <person name="de Brujin I."/>
            <person name="Lundin D."/>
            <person name="Andersson A."/>
            <person name="Bertilsson S."/>
            <person name="Dopson M."/>
        </authorList>
    </citation>
    <scope>NUCLEOTIDE SEQUENCE</scope>
    <source>
        <strain evidence="2">MM415A02614</strain>
        <strain evidence="1">MM415B00683</strain>
    </source>
</reference>
<evidence type="ECO:0000313" key="2">
    <source>
        <dbReference type="EMBL" id="QJA72769.1"/>
    </source>
</evidence>
<dbReference type="AlphaFoldDB" id="A0A6M3J033"/>
<sequence>MSKKDVCTTTFDPGTVRVFIKGVEITELVIGTIKIEGENKFLECSEFGKFPEKYQINRAVVKIELDMSVANIIVVYDDAKNLETSLFISELPTDDFIAEMVRLKLRRAGVL</sequence>
<evidence type="ECO:0000313" key="1">
    <source>
        <dbReference type="EMBL" id="QJA62968.1"/>
    </source>
</evidence>
<dbReference type="EMBL" id="MT141977">
    <property type="protein sequence ID" value="QJA72769.1"/>
    <property type="molecule type" value="Genomic_DNA"/>
</dbReference>
<protein>
    <submittedName>
        <fullName evidence="1">Uncharacterized protein</fullName>
    </submittedName>
</protein>
<gene>
    <name evidence="2" type="ORF">MM415A02614_0003</name>
    <name evidence="1" type="ORF">MM415B00683_0038</name>
</gene>